<keyword evidence="1" id="KW-1133">Transmembrane helix</keyword>
<dbReference type="AlphaFoldDB" id="A0A0D7EQI5"/>
<dbReference type="PATRIC" id="fig|1076.23.peg.2419"/>
<gene>
    <name evidence="2" type="ORF">OO17_11810</name>
</gene>
<accession>A0A0D7EQI5</accession>
<feature type="transmembrane region" description="Helical" evidence="1">
    <location>
        <begin position="86"/>
        <end position="107"/>
    </location>
</feature>
<name>A0A0D7EQI5_RHOPL</name>
<feature type="transmembrane region" description="Helical" evidence="1">
    <location>
        <begin position="159"/>
        <end position="177"/>
    </location>
</feature>
<protein>
    <submittedName>
        <fullName evidence="2">Membrane protein</fullName>
    </submittedName>
</protein>
<feature type="transmembrane region" description="Helical" evidence="1">
    <location>
        <begin position="46"/>
        <end position="66"/>
    </location>
</feature>
<proteinExistence type="predicted"/>
<evidence type="ECO:0000256" key="1">
    <source>
        <dbReference type="SAM" id="Phobius"/>
    </source>
</evidence>
<evidence type="ECO:0000313" key="2">
    <source>
        <dbReference type="EMBL" id="KIZ43089.1"/>
    </source>
</evidence>
<keyword evidence="1" id="KW-0472">Membrane</keyword>
<reference evidence="2 3" key="1">
    <citation type="submission" date="2014-11" db="EMBL/GenBank/DDBJ databases">
        <title>Genomics and ecophysiology of heterotrophic nitrogen fixing bacteria isolated from estuarine surface water.</title>
        <authorList>
            <person name="Bentzon-Tilia M."/>
            <person name="Severin I."/>
            <person name="Hansen L.H."/>
            <person name="Riemann L."/>
        </authorList>
    </citation>
    <scope>NUCLEOTIDE SEQUENCE [LARGE SCALE GENOMIC DNA]</scope>
    <source>
        <strain evidence="2 3">BAL398</strain>
    </source>
</reference>
<feature type="transmembrane region" description="Helical" evidence="1">
    <location>
        <begin position="127"/>
        <end position="147"/>
    </location>
</feature>
<evidence type="ECO:0000313" key="3">
    <source>
        <dbReference type="Proteomes" id="UP000032515"/>
    </source>
</evidence>
<feature type="transmembrane region" description="Helical" evidence="1">
    <location>
        <begin position="16"/>
        <end position="34"/>
    </location>
</feature>
<keyword evidence="1" id="KW-0812">Transmembrane</keyword>
<dbReference type="Proteomes" id="UP000032515">
    <property type="component" value="Unassembled WGS sequence"/>
</dbReference>
<feature type="transmembrane region" description="Helical" evidence="1">
    <location>
        <begin position="189"/>
        <end position="212"/>
    </location>
</feature>
<sequence length="214" mass="22939">QEIVHVAGHDPRPMESMLILFGLLGVAAGAFHWGSSGIYIDIKQTLAEFLVNHGVMWPLETAAPWWVLTNYPDLNDVMTLLDGAVLIGYLLAMAAAIGGAVAACAALSTRLLGRWSSARFHHLVQSFIPIAACGVFLGLSMTTVSLLRNDGLVFGFVEPLRAAMLIGAGAWSLWLGWQISGLYAAPARRIAAMVPLLVAVSLSAAVWARLFWSL</sequence>
<feature type="non-terminal residue" evidence="2">
    <location>
        <position position="1"/>
    </location>
</feature>
<comment type="caution">
    <text evidence="2">The sequence shown here is derived from an EMBL/GenBank/DDBJ whole genome shotgun (WGS) entry which is preliminary data.</text>
</comment>
<dbReference type="EMBL" id="JXXE01000233">
    <property type="protein sequence ID" value="KIZ43089.1"/>
    <property type="molecule type" value="Genomic_DNA"/>
</dbReference>
<organism evidence="2 3">
    <name type="scientific">Rhodopseudomonas palustris</name>
    <dbReference type="NCBI Taxonomy" id="1076"/>
    <lineage>
        <taxon>Bacteria</taxon>
        <taxon>Pseudomonadati</taxon>
        <taxon>Pseudomonadota</taxon>
        <taxon>Alphaproteobacteria</taxon>
        <taxon>Hyphomicrobiales</taxon>
        <taxon>Nitrobacteraceae</taxon>
        <taxon>Rhodopseudomonas</taxon>
    </lineage>
</organism>